<keyword evidence="2" id="KW-1185">Reference proteome</keyword>
<dbReference type="GO" id="GO:0020037">
    <property type="term" value="F:heme binding"/>
    <property type="evidence" value="ECO:0007669"/>
    <property type="project" value="InterPro"/>
</dbReference>
<dbReference type="InterPro" id="IPR037217">
    <property type="entry name" value="Trp/Indoleamine_2_3_dOase-like"/>
</dbReference>
<gene>
    <name evidence="1" type="ORF">K8089_09500</name>
</gene>
<dbReference type="GO" id="GO:0019441">
    <property type="term" value="P:L-tryptophan catabolic process to kynurenine"/>
    <property type="evidence" value="ECO:0007669"/>
    <property type="project" value="InterPro"/>
</dbReference>
<sequence length="301" mass="35549">MDNSEIIAALEKKYHDLGENPQTYLKGLLQAKPINYWDYIQVDTLLSLQKTRTDFKDEEIFVMYHQVTELTLKMMIHEIKQLSEGENLSENTWITKLDRLKRYTRMLITSFDIMKDGMSYDDYNTFRATLTPASGFQSAQFRILELYCTKLENLVNNHGKERLPKNPTIDDYFENMYWKDAGYNRKTGKMTLTLRQFIEKYEADFKALAIKIKGKTLEERIAQMPNPSEELKDKLKQFDHFYNVAWPIVHLDTANHYLNSKGETKAATGGSDWQKYLHPKYQQRKFFPKLWSAEEIATWGE</sequence>
<reference evidence="1" key="1">
    <citation type="submission" date="2021-09" db="EMBL/GenBank/DDBJ databases">
        <title>Genome of Aequorivita sp. strain F47161.</title>
        <authorList>
            <person name="Wang Y."/>
        </authorList>
    </citation>
    <scope>NUCLEOTIDE SEQUENCE</scope>
    <source>
        <strain evidence="1">F47161</strain>
    </source>
</reference>
<dbReference type="GO" id="GO:0019442">
    <property type="term" value="P:L-tryptophan catabolic process to acetyl-CoA"/>
    <property type="evidence" value="ECO:0007669"/>
    <property type="project" value="TreeGrafter"/>
</dbReference>
<proteinExistence type="predicted"/>
<protein>
    <submittedName>
        <fullName evidence="1">Tryptophan 2,3-dioxygenase</fullName>
    </submittedName>
</protein>
<dbReference type="SUPFAM" id="SSF140959">
    <property type="entry name" value="Indolic compounds 2,3-dioxygenase-like"/>
    <property type="match status" value="1"/>
</dbReference>
<dbReference type="InterPro" id="IPR004981">
    <property type="entry name" value="Trp_2_3_dOase"/>
</dbReference>
<evidence type="ECO:0000313" key="2">
    <source>
        <dbReference type="Proteomes" id="UP001139461"/>
    </source>
</evidence>
<dbReference type="AlphaFoldDB" id="A0A9X1QXN0"/>
<name>A0A9X1QXN0_9FLAO</name>
<dbReference type="Gene3D" id="1.20.58.480">
    <property type="match status" value="1"/>
</dbReference>
<accession>A0A9X1QXN0</accession>
<dbReference type="Pfam" id="PF03301">
    <property type="entry name" value="Trp_dioxygenase"/>
    <property type="match status" value="1"/>
</dbReference>
<comment type="caution">
    <text evidence="1">The sequence shown here is derived from an EMBL/GenBank/DDBJ whole genome shotgun (WGS) entry which is preliminary data.</text>
</comment>
<evidence type="ECO:0000313" key="1">
    <source>
        <dbReference type="EMBL" id="MCG2419257.1"/>
    </source>
</evidence>
<dbReference type="RefSeq" id="WP_237603044.1">
    <property type="nucleotide sequence ID" value="NZ_JAIRBA010000016.1"/>
</dbReference>
<dbReference type="GO" id="GO:0004833">
    <property type="term" value="F:L-tryptophan 2,3-dioxygenase activity"/>
    <property type="evidence" value="ECO:0007669"/>
    <property type="project" value="InterPro"/>
</dbReference>
<dbReference type="PANTHER" id="PTHR10138">
    <property type="entry name" value="TRYPTOPHAN 2,3-DIOXYGENASE"/>
    <property type="match status" value="1"/>
</dbReference>
<dbReference type="EMBL" id="JAIRBA010000016">
    <property type="protein sequence ID" value="MCG2419257.1"/>
    <property type="molecule type" value="Genomic_DNA"/>
</dbReference>
<organism evidence="1 2">
    <name type="scientific">Aequorivita vitellina</name>
    <dbReference type="NCBI Taxonomy" id="2874475"/>
    <lineage>
        <taxon>Bacteria</taxon>
        <taxon>Pseudomonadati</taxon>
        <taxon>Bacteroidota</taxon>
        <taxon>Flavobacteriia</taxon>
        <taxon>Flavobacteriales</taxon>
        <taxon>Flavobacteriaceae</taxon>
        <taxon>Aequorivita</taxon>
    </lineage>
</organism>
<dbReference type="Proteomes" id="UP001139461">
    <property type="component" value="Unassembled WGS sequence"/>
</dbReference>
<dbReference type="PANTHER" id="PTHR10138:SF0">
    <property type="entry name" value="TRYPTOPHAN 2,3-DIOXYGENASE"/>
    <property type="match status" value="1"/>
</dbReference>
<dbReference type="GO" id="GO:0046872">
    <property type="term" value="F:metal ion binding"/>
    <property type="evidence" value="ECO:0007669"/>
    <property type="project" value="InterPro"/>
</dbReference>